<proteinExistence type="inferred from homology"/>
<dbReference type="FunFam" id="3.40.50.920:FF:000003">
    <property type="entry name" value="Transketolase"/>
    <property type="match status" value="1"/>
</dbReference>
<evidence type="ECO:0000256" key="10">
    <source>
        <dbReference type="ARBA" id="ARBA00049473"/>
    </source>
</evidence>
<feature type="site" description="Important for catalytic activity" evidence="16">
    <location>
        <position position="31"/>
    </location>
</feature>
<dbReference type="InterPro" id="IPR009014">
    <property type="entry name" value="Transketo_C/PFOR_II"/>
</dbReference>
<dbReference type="CDD" id="cd02012">
    <property type="entry name" value="TPP_TK"/>
    <property type="match status" value="1"/>
</dbReference>
<feature type="binding site" evidence="15">
    <location>
        <position position="192"/>
    </location>
    <ligand>
        <name>Mg(2+)</name>
        <dbReference type="ChEBI" id="CHEBI:18420"/>
    </ligand>
</feature>
<feature type="binding site" evidence="14">
    <location>
        <position position="440"/>
    </location>
    <ligand>
        <name>thiamine diphosphate</name>
        <dbReference type="ChEBI" id="CHEBI:58937"/>
    </ligand>
</feature>
<dbReference type="InterPro" id="IPR055152">
    <property type="entry name" value="Transketolase-like_C_2"/>
</dbReference>
<dbReference type="InterPro" id="IPR005478">
    <property type="entry name" value="Transketolase_bac-like"/>
</dbReference>
<feature type="binding site" evidence="15">
    <location>
        <position position="190"/>
    </location>
    <ligand>
        <name>Mg(2+)</name>
        <dbReference type="ChEBI" id="CHEBI:18420"/>
    </ligand>
</feature>
<keyword evidence="7 15" id="KW-0479">Metal-binding</keyword>
<accession>A0A4Q2UP52</accession>
<dbReference type="Gene3D" id="3.40.50.970">
    <property type="match status" value="2"/>
</dbReference>
<feature type="active site" description="Proton donor" evidence="12">
    <location>
        <position position="414"/>
    </location>
</feature>
<feature type="binding site" evidence="15">
    <location>
        <position position="160"/>
    </location>
    <ligand>
        <name>Mg(2+)</name>
        <dbReference type="ChEBI" id="CHEBI:18420"/>
    </ligand>
</feature>
<evidence type="ECO:0000256" key="1">
    <source>
        <dbReference type="ARBA" id="ARBA00001913"/>
    </source>
</evidence>
<dbReference type="NCBIfam" id="TIGR00232">
    <property type="entry name" value="tktlase_bact"/>
    <property type="match status" value="1"/>
</dbReference>
<dbReference type="RefSeq" id="WP_129601754.1">
    <property type="nucleotide sequence ID" value="NZ_SBLB01000003.1"/>
</dbReference>
<evidence type="ECO:0000256" key="12">
    <source>
        <dbReference type="PIRSR" id="PIRSR605478-1"/>
    </source>
</evidence>
<dbReference type="AlphaFoldDB" id="A0A4Q2UP52"/>
<evidence type="ECO:0000256" key="5">
    <source>
        <dbReference type="ARBA" id="ARBA00013152"/>
    </source>
</evidence>
<dbReference type="GO" id="GO:0009052">
    <property type="term" value="P:pentose-phosphate shunt, non-oxidative branch"/>
    <property type="evidence" value="ECO:0007669"/>
    <property type="project" value="UniProtKB-ARBA"/>
</dbReference>
<evidence type="ECO:0000313" key="18">
    <source>
        <dbReference type="EMBL" id="RYC69571.1"/>
    </source>
</evidence>
<evidence type="ECO:0000256" key="4">
    <source>
        <dbReference type="ARBA" id="ARBA00011738"/>
    </source>
</evidence>
<evidence type="ECO:0000256" key="16">
    <source>
        <dbReference type="PIRSR" id="PIRSR605478-5"/>
    </source>
</evidence>
<evidence type="ECO:0000256" key="9">
    <source>
        <dbReference type="ARBA" id="ARBA00023052"/>
    </source>
</evidence>
<keyword evidence="6 18" id="KW-0808">Transferase</keyword>
<keyword evidence="8 15" id="KW-0460">Magnesium</keyword>
<dbReference type="GO" id="GO:0004802">
    <property type="term" value="F:transketolase activity"/>
    <property type="evidence" value="ECO:0007669"/>
    <property type="project" value="UniProtKB-UniRule"/>
</dbReference>
<dbReference type="GO" id="GO:0046872">
    <property type="term" value="F:metal ion binding"/>
    <property type="evidence" value="ECO:0007669"/>
    <property type="project" value="UniProtKB-KW"/>
</dbReference>
<comment type="cofactor">
    <cofactor evidence="15">
        <name>Mg(2+)</name>
        <dbReference type="ChEBI" id="CHEBI:18420"/>
    </cofactor>
    <text evidence="15">Binds 1 Mg(2+) ion per subunit. Can also utilize other divalent metal cations, such as Ca(2+), Mn(2+) and Co(2+).</text>
</comment>
<evidence type="ECO:0000256" key="14">
    <source>
        <dbReference type="PIRSR" id="PIRSR605478-3"/>
    </source>
</evidence>
<feature type="binding site" evidence="13">
    <location>
        <position position="523"/>
    </location>
    <ligand>
        <name>substrate</name>
    </ligand>
</feature>
<dbReference type="EC" id="2.2.1.1" evidence="5 11"/>
<dbReference type="GO" id="GO:0005829">
    <property type="term" value="C:cytosol"/>
    <property type="evidence" value="ECO:0007669"/>
    <property type="project" value="TreeGrafter"/>
</dbReference>
<dbReference type="CDD" id="cd07033">
    <property type="entry name" value="TPP_PYR_DXS_TK_like"/>
    <property type="match status" value="1"/>
</dbReference>
<dbReference type="PROSITE" id="PS00801">
    <property type="entry name" value="TRANSKETOLASE_1"/>
    <property type="match status" value="1"/>
</dbReference>
<dbReference type="InterPro" id="IPR049557">
    <property type="entry name" value="Transketolase_CS"/>
</dbReference>
<feature type="domain" description="Transketolase-like pyrimidine-binding" evidence="17">
    <location>
        <begin position="357"/>
        <end position="528"/>
    </location>
</feature>
<dbReference type="Pfam" id="PF02779">
    <property type="entry name" value="Transket_pyr"/>
    <property type="match status" value="1"/>
</dbReference>
<feature type="binding site" evidence="14">
    <location>
        <position position="71"/>
    </location>
    <ligand>
        <name>thiamine diphosphate</name>
        <dbReference type="ChEBI" id="CHEBI:58937"/>
    </ligand>
</feature>
<comment type="catalytic activity">
    <reaction evidence="10">
        <text>D-sedoheptulose 7-phosphate + D-glyceraldehyde 3-phosphate = aldehydo-D-ribose 5-phosphate + D-xylulose 5-phosphate</text>
        <dbReference type="Rhea" id="RHEA:10508"/>
        <dbReference type="ChEBI" id="CHEBI:57483"/>
        <dbReference type="ChEBI" id="CHEBI:57737"/>
        <dbReference type="ChEBI" id="CHEBI:58273"/>
        <dbReference type="ChEBI" id="CHEBI:59776"/>
        <dbReference type="EC" id="2.2.1.1"/>
    </reaction>
</comment>
<evidence type="ECO:0000256" key="3">
    <source>
        <dbReference type="ARBA" id="ARBA00007131"/>
    </source>
</evidence>
<dbReference type="FunFam" id="3.40.50.970:FF:000003">
    <property type="entry name" value="Transketolase"/>
    <property type="match status" value="1"/>
</dbReference>
<reference evidence="18 19" key="1">
    <citation type="submission" date="2019-01" db="EMBL/GenBank/DDBJ databases">
        <title>Spirosoma flava sp. nov., a propanil-degrading bacterium isolated from herbicide-contaminated soil.</title>
        <authorList>
            <person name="Zhang L."/>
            <person name="Jiang J.-D."/>
        </authorList>
    </citation>
    <scope>NUCLEOTIDE SEQUENCE [LARGE SCALE GENOMIC DNA]</scope>
    <source>
        <strain evidence="18 19">TY50</strain>
    </source>
</reference>
<dbReference type="PANTHER" id="PTHR43522:SF2">
    <property type="entry name" value="TRANSKETOLASE 1-RELATED"/>
    <property type="match status" value="1"/>
</dbReference>
<comment type="cofactor">
    <cofactor evidence="1">
        <name>Ca(2+)</name>
        <dbReference type="ChEBI" id="CHEBI:29108"/>
    </cofactor>
</comment>
<keyword evidence="19" id="KW-1185">Reference proteome</keyword>
<comment type="cofactor">
    <cofactor evidence="14">
        <name>thiamine diphosphate</name>
        <dbReference type="ChEBI" id="CHEBI:58937"/>
    </cofactor>
    <text evidence="14">Binds 1 thiamine pyrophosphate per subunit. During the reaction, the substrate forms a covalent intermediate with the cofactor.</text>
</comment>
<dbReference type="Pfam" id="PF22613">
    <property type="entry name" value="Transketolase_C_1"/>
    <property type="match status" value="1"/>
</dbReference>
<dbReference type="PANTHER" id="PTHR43522">
    <property type="entry name" value="TRANSKETOLASE"/>
    <property type="match status" value="1"/>
</dbReference>
<evidence type="ECO:0000259" key="17">
    <source>
        <dbReference type="SMART" id="SM00861"/>
    </source>
</evidence>
<evidence type="ECO:0000313" key="19">
    <source>
        <dbReference type="Proteomes" id="UP000290407"/>
    </source>
</evidence>
<comment type="cofactor">
    <cofactor evidence="2">
        <name>Co(2+)</name>
        <dbReference type="ChEBI" id="CHEBI:48828"/>
    </cofactor>
</comment>
<feature type="binding site" evidence="13">
    <location>
        <position position="476"/>
    </location>
    <ligand>
        <name>substrate</name>
    </ligand>
</feature>
<feature type="binding site" evidence="14">
    <location>
        <position position="265"/>
    </location>
    <ligand>
        <name>thiamine diphosphate</name>
        <dbReference type="ChEBI" id="CHEBI:58937"/>
    </ligand>
</feature>
<feature type="binding site" evidence="13">
    <location>
        <position position="265"/>
    </location>
    <ligand>
        <name>substrate</name>
    </ligand>
</feature>
<feature type="binding site" evidence="13">
    <location>
        <position position="472"/>
    </location>
    <ligand>
        <name>substrate</name>
    </ligand>
</feature>
<feature type="binding site" evidence="13">
    <location>
        <position position="31"/>
    </location>
    <ligand>
        <name>substrate</name>
    </ligand>
</feature>
<organism evidence="18 19">
    <name type="scientific">Spirosoma sordidisoli</name>
    <dbReference type="NCBI Taxonomy" id="2502893"/>
    <lineage>
        <taxon>Bacteria</taxon>
        <taxon>Pseudomonadati</taxon>
        <taxon>Bacteroidota</taxon>
        <taxon>Cytophagia</taxon>
        <taxon>Cytophagales</taxon>
        <taxon>Cytophagaceae</taxon>
        <taxon>Spirosoma</taxon>
    </lineage>
</organism>
<evidence type="ECO:0000256" key="8">
    <source>
        <dbReference type="ARBA" id="ARBA00022842"/>
    </source>
</evidence>
<feature type="binding site" evidence="13">
    <location>
        <position position="360"/>
    </location>
    <ligand>
        <name>substrate</name>
    </ligand>
</feature>
<dbReference type="EMBL" id="SBLB01000003">
    <property type="protein sequence ID" value="RYC69571.1"/>
    <property type="molecule type" value="Genomic_DNA"/>
</dbReference>
<feature type="binding site" evidence="14">
    <location>
        <position position="190"/>
    </location>
    <ligand>
        <name>thiamine diphosphate</name>
        <dbReference type="ChEBI" id="CHEBI:58937"/>
    </ligand>
</feature>
<keyword evidence="9 14" id="KW-0786">Thiamine pyrophosphate</keyword>
<feature type="site" description="Important for catalytic activity" evidence="16">
    <location>
        <position position="265"/>
    </location>
</feature>
<feature type="binding site" evidence="13">
    <location>
        <position position="464"/>
    </location>
    <ligand>
        <name>substrate</name>
    </ligand>
</feature>
<evidence type="ECO:0000256" key="7">
    <source>
        <dbReference type="ARBA" id="ARBA00022723"/>
    </source>
</evidence>
<name>A0A4Q2UP52_9BACT</name>
<comment type="similarity">
    <text evidence="3">Belongs to the transketolase family.</text>
</comment>
<dbReference type="SMART" id="SM00861">
    <property type="entry name" value="Transket_pyr"/>
    <property type="match status" value="1"/>
</dbReference>
<comment type="caution">
    <text evidence="18">The sequence shown here is derived from an EMBL/GenBank/DDBJ whole genome shotgun (WGS) entry which is preliminary data.</text>
</comment>
<evidence type="ECO:0000256" key="13">
    <source>
        <dbReference type="PIRSR" id="PIRSR605478-2"/>
    </source>
</evidence>
<dbReference type="FunFam" id="3.40.50.970:FF:000004">
    <property type="entry name" value="Transketolase"/>
    <property type="match status" value="1"/>
</dbReference>
<dbReference type="SUPFAM" id="SSF52922">
    <property type="entry name" value="TK C-terminal domain-like"/>
    <property type="match status" value="1"/>
</dbReference>
<evidence type="ECO:0000256" key="6">
    <source>
        <dbReference type="ARBA" id="ARBA00022679"/>
    </source>
</evidence>
<dbReference type="InterPro" id="IPR005475">
    <property type="entry name" value="Transketolase-like_Pyr-bd"/>
</dbReference>
<feature type="binding site" evidence="14">
    <location>
        <position position="161"/>
    </location>
    <ligand>
        <name>thiamine diphosphate</name>
        <dbReference type="ChEBI" id="CHEBI:58937"/>
    </ligand>
</feature>
<feature type="binding site" evidence="13">
    <location>
        <position position="387"/>
    </location>
    <ligand>
        <name>substrate</name>
    </ligand>
</feature>
<dbReference type="InterPro" id="IPR005474">
    <property type="entry name" value="Transketolase_N"/>
</dbReference>
<protein>
    <recommendedName>
        <fullName evidence="5 11">Transketolase</fullName>
        <ecNumber evidence="5 11">2.2.1.1</ecNumber>
    </recommendedName>
</protein>
<dbReference type="Pfam" id="PF00456">
    <property type="entry name" value="Transketolase_N"/>
    <property type="match status" value="1"/>
</dbReference>
<dbReference type="InterPro" id="IPR029061">
    <property type="entry name" value="THDP-binding"/>
</dbReference>
<dbReference type="SUPFAM" id="SSF52518">
    <property type="entry name" value="Thiamin diphosphate-binding fold (THDP-binding)"/>
    <property type="match status" value="2"/>
</dbReference>
<comment type="subunit">
    <text evidence="4">Homodimer.</text>
</comment>
<gene>
    <name evidence="18" type="primary">tkt</name>
    <name evidence="18" type="ORF">EQG79_13285</name>
</gene>
<feature type="binding site" evidence="14">
    <location>
        <begin position="119"/>
        <end position="121"/>
    </location>
    <ligand>
        <name>thiamine diphosphate</name>
        <dbReference type="ChEBI" id="CHEBI:58937"/>
    </ligand>
</feature>
<evidence type="ECO:0000256" key="11">
    <source>
        <dbReference type="NCBIfam" id="TIGR00232"/>
    </source>
</evidence>
<dbReference type="InterPro" id="IPR033247">
    <property type="entry name" value="Transketolase_fam"/>
</dbReference>
<dbReference type="Gene3D" id="3.40.50.920">
    <property type="match status" value="1"/>
</dbReference>
<sequence length="682" mass="74095">MTNQATSIDERSINTIRLLAVDAVQQANSGHPGLPLGAAPMAYVLWSRHLRFNPQDPHWPDRDRFVLSAGHGSALLYSMLHLYGYDLSLDDVKQFRQMHSKTPGHPESNLTAGVEVTTGPLGQGFANGVGMAMAEAFLAATYNREGHTIVDHYTYSIVSDGDLMEGIASEAASLAGHLKLGKLIYLYDDNLISLDGPTNLAFTEDRMARFAAYGWHTQEVADGNDLDAIDQAIRAAQDETERPSIIAVRTVIGYGSPLAGTSKVHGSPLGDENLRAVKTYFGFDPDQSFVVPDGVREHLSEAGQRGRQLQADWQTRFDAYKKQFGTEGAEFELAFAGKLPDGWDAGLPVFTADDKDMATRQASGKALEALKQNVRFLFGGSADLASSNDMPTKGDVSFQPGHYDHSNVWFGVREHAMGAALNGLSQHGGIHPYGGTFLNFSDYMRGAIRLTALAESKATFVFTHDSIGLGEDGPTHQPVEQIVSLRTIPNCIIIRPADANETVEAWRVAMLQPKSPVLLILSRQKLPVLDQGTYGSAREGVEKGAYILSESEGTPQLILIGTGSEVSLVLKAQAELKKQGIQARVVSMPSWELFEKQDQAYHHKVLPPSIRKRLAVEAGSPIGWHKYVTDEGTTISMNRFGLSAPGDEVMAYFGFTVDNVIATAKAVLDGNPDGIEKKEVLS</sequence>
<evidence type="ECO:0000256" key="2">
    <source>
        <dbReference type="ARBA" id="ARBA00001941"/>
    </source>
</evidence>
<evidence type="ECO:0000256" key="15">
    <source>
        <dbReference type="PIRSR" id="PIRSR605478-4"/>
    </source>
</evidence>
<dbReference type="Proteomes" id="UP000290407">
    <property type="component" value="Unassembled WGS sequence"/>
</dbReference>